<dbReference type="AlphaFoldDB" id="A0A1H9CZU1"/>
<accession>A0A1H9CZU1</accession>
<organism evidence="2 3">
    <name type="scientific">Nitrosomonas ureae</name>
    <dbReference type="NCBI Taxonomy" id="44577"/>
    <lineage>
        <taxon>Bacteria</taxon>
        <taxon>Pseudomonadati</taxon>
        <taxon>Pseudomonadota</taxon>
        <taxon>Betaproteobacteria</taxon>
        <taxon>Nitrosomonadales</taxon>
        <taxon>Nitrosomonadaceae</taxon>
        <taxon>Nitrosomonas</taxon>
    </lineage>
</organism>
<evidence type="ECO:0000313" key="3">
    <source>
        <dbReference type="Proteomes" id="UP000181998"/>
    </source>
</evidence>
<evidence type="ECO:0000313" key="2">
    <source>
        <dbReference type="EMBL" id="SEQ06762.1"/>
    </source>
</evidence>
<dbReference type="OrthoDB" id="6653642at2"/>
<dbReference type="Proteomes" id="UP000181998">
    <property type="component" value="Unassembled WGS sequence"/>
</dbReference>
<feature type="transmembrane region" description="Helical" evidence="1">
    <location>
        <begin position="15"/>
        <end position="35"/>
    </location>
</feature>
<dbReference type="RefSeq" id="WP_074720699.1">
    <property type="nucleotide sequence ID" value="NZ_FOFX01000018.1"/>
</dbReference>
<name>A0A1H9CZU1_9PROT</name>
<keyword evidence="1" id="KW-0472">Membrane</keyword>
<proteinExistence type="predicted"/>
<feature type="transmembrane region" description="Helical" evidence="1">
    <location>
        <begin position="47"/>
        <end position="66"/>
    </location>
</feature>
<reference evidence="2 3" key="1">
    <citation type="submission" date="2016-10" db="EMBL/GenBank/DDBJ databases">
        <authorList>
            <person name="de Groot N.N."/>
        </authorList>
    </citation>
    <scope>NUCLEOTIDE SEQUENCE [LARGE SCALE GENOMIC DNA]</scope>
    <source>
        <strain evidence="2 3">Nm9</strain>
    </source>
</reference>
<keyword evidence="1" id="KW-0812">Transmembrane</keyword>
<gene>
    <name evidence="2" type="ORF">SAMN05421510_101817</name>
</gene>
<sequence>MNDAKHKLWPFSPRASLITAIVFLVVFLVLIGILRTLAAWPSAQSESIVLIGILVLSLLPIALALLDKIIDRGAVIEYGGVKLAFSQSRELGISGLTVAANIGVRGVAITDSGTIQILDALKQASTQDIVIIDLEEGQAWWETRLLVLLAGAERRGKPDKIVFVGKDAAKDQQFQGWSYTSQLLSCLLKAHPQFERILHAARAAASQLALVEPGQPPNPPWQPPLGPLAMRYQWMANDPATGLPNELFMEQALQSELGEKFEQQEGSRSINLVRLEELFRPTLHKDCIDLSWPADRQLDAFFGTDVPFLAITQDGRYSALVSRLTLLNQLLKPMLKPG</sequence>
<keyword evidence="1" id="KW-1133">Transmembrane helix</keyword>
<evidence type="ECO:0000256" key="1">
    <source>
        <dbReference type="SAM" id="Phobius"/>
    </source>
</evidence>
<protein>
    <submittedName>
        <fullName evidence="2">Uncharacterized protein</fullName>
    </submittedName>
</protein>
<dbReference type="EMBL" id="FOFX01000018">
    <property type="protein sequence ID" value="SEQ06762.1"/>
    <property type="molecule type" value="Genomic_DNA"/>
</dbReference>